<keyword evidence="2" id="KW-1185">Reference proteome</keyword>
<dbReference type="Proteomes" id="UP000235023">
    <property type="component" value="Unassembled WGS sequence"/>
</dbReference>
<organism evidence="1 2">
    <name type="scientific">Aspergillus taichungensis</name>
    <dbReference type="NCBI Taxonomy" id="482145"/>
    <lineage>
        <taxon>Eukaryota</taxon>
        <taxon>Fungi</taxon>
        <taxon>Dikarya</taxon>
        <taxon>Ascomycota</taxon>
        <taxon>Pezizomycotina</taxon>
        <taxon>Eurotiomycetes</taxon>
        <taxon>Eurotiomycetidae</taxon>
        <taxon>Eurotiales</taxon>
        <taxon>Aspergillaceae</taxon>
        <taxon>Aspergillus</taxon>
        <taxon>Aspergillus subgen. Circumdati</taxon>
    </lineage>
</organism>
<sequence>MFLQSCCTLRFLIPVCSSAFVLYPRRFLFFLDPDPSRCSSCSDASSAFFFFSSSASSSTCIPFALCVREPREDPGCAAFSGRIVSPKTDLRTIVTKGWSFHTQNQIEPLYHSIVIRFTKSIGG</sequence>
<dbReference type="EMBL" id="KZ559509">
    <property type="protein sequence ID" value="PLN84738.1"/>
    <property type="molecule type" value="Genomic_DNA"/>
</dbReference>
<protein>
    <submittedName>
        <fullName evidence="1">Uncharacterized protein</fullName>
    </submittedName>
</protein>
<gene>
    <name evidence="1" type="ORF">BDW42DRAFT_30596</name>
</gene>
<accession>A0A2J5I4B4</accession>
<proteinExistence type="predicted"/>
<evidence type="ECO:0000313" key="2">
    <source>
        <dbReference type="Proteomes" id="UP000235023"/>
    </source>
</evidence>
<dbReference type="AlphaFoldDB" id="A0A2J5I4B4"/>
<name>A0A2J5I4B4_9EURO</name>
<reference evidence="2" key="1">
    <citation type="submission" date="2017-12" db="EMBL/GenBank/DDBJ databases">
        <authorList>
            <consortium name="DOE Joint Genome Institute"/>
            <person name="Mondo S.J."/>
            <person name="Kjaerbolling I."/>
            <person name="Vesth T.C."/>
            <person name="Frisvad J.C."/>
            <person name="Nybo J.L."/>
            <person name="Theobald S."/>
            <person name="Kuo A."/>
            <person name="Bowyer P."/>
            <person name="Matsuda Y."/>
            <person name="Lyhne E.K."/>
            <person name="Kogle M.E."/>
            <person name="Clum A."/>
            <person name="Lipzen A."/>
            <person name="Salamov A."/>
            <person name="Ngan C.Y."/>
            <person name="Daum C."/>
            <person name="Chiniquy J."/>
            <person name="Barry K."/>
            <person name="LaButti K."/>
            <person name="Haridas S."/>
            <person name="Simmons B.A."/>
            <person name="Magnuson J.K."/>
            <person name="Mortensen U.H."/>
            <person name="Larsen T.O."/>
            <person name="Grigoriev I.V."/>
            <person name="Baker S.E."/>
            <person name="Andersen M.R."/>
            <person name="Nordberg H.P."/>
            <person name="Cantor M.N."/>
            <person name="Hua S.X."/>
        </authorList>
    </citation>
    <scope>NUCLEOTIDE SEQUENCE [LARGE SCALE GENOMIC DNA]</scope>
    <source>
        <strain evidence="2">IBT 19404</strain>
    </source>
</reference>
<evidence type="ECO:0000313" key="1">
    <source>
        <dbReference type="EMBL" id="PLN84738.1"/>
    </source>
</evidence>